<accession>A0A8J3T1J7</accession>
<evidence type="ECO:0000256" key="4">
    <source>
        <dbReference type="ARBA" id="ARBA00023163"/>
    </source>
</evidence>
<dbReference type="CDD" id="cd17535">
    <property type="entry name" value="REC_NarL-like"/>
    <property type="match status" value="1"/>
</dbReference>
<feature type="modified residue" description="4-aspartylphosphate" evidence="5">
    <location>
        <position position="52"/>
    </location>
</feature>
<dbReference type="PRINTS" id="PR00038">
    <property type="entry name" value="HTHLUXR"/>
</dbReference>
<evidence type="ECO:0000256" key="3">
    <source>
        <dbReference type="ARBA" id="ARBA00023125"/>
    </source>
</evidence>
<dbReference type="Gene3D" id="3.40.50.2300">
    <property type="match status" value="1"/>
</dbReference>
<evidence type="ECO:0000313" key="9">
    <source>
        <dbReference type="Proteomes" id="UP000634476"/>
    </source>
</evidence>
<evidence type="ECO:0000256" key="2">
    <source>
        <dbReference type="ARBA" id="ARBA00023015"/>
    </source>
</evidence>
<dbReference type="PROSITE" id="PS50110">
    <property type="entry name" value="RESPONSE_REGULATORY"/>
    <property type="match status" value="1"/>
</dbReference>
<evidence type="ECO:0000259" key="7">
    <source>
        <dbReference type="PROSITE" id="PS50110"/>
    </source>
</evidence>
<dbReference type="EMBL" id="BOOK01000049">
    <property type="protein sequence ID" value="GII04412.1"/>
    <property type="molecule type" value="Genomic_DNA"/>
</dbReference>
<dbReference type="GO" id="GO:0000160">
    <property type="term" value="P:phosphorelay signal transduction system"/>
    <property type="evidence" value="ECO:0007669"/>
    <property type="project" value="InterPro"/>
</dbReference>
<evidence type="ECO:0000313" key="8">
    <source>
        <dbReference type="EMBL" id="GII04412.1"/>
    </source>
</evidence>
<dbReference type="InterPro" id="IPR016032">
    <property type="entry name" value="Sig_transdc_resp-reg_C-effctor"/>
</dbReference>
<gene>
    <name evidence="8" type="ORF">Pta02_64200</name>
</gene>
<dbReference type="InterPro" id="IPR058245">
    <property type="entry name" value="NreC/VraR/RcsB-like_REC"/>
</dbReference>
<dbReference type="Pfam" id="PF00196">
    <property type="entry name" value="GerE"/>
    <property type="match status" value="1"/>
</dbReference>
<keyword evidence="2" id="KW-0805">Transcription regulation</keyword>
<sequence>MRVMLCDDSALFRRGVALLLEGVGVEVTGQARDVAELMTLMRGHLPDAVILDIRMPPTFTDEGLTGAAALRAAHPRLGVLVLSTYAETAYAQRLLEIGPRGVGYLLKDRVDDAAAIRDALARVIEGEPVVDGEIISRLFARRKAASPLDRLTERERSVLTLMAEGRSNQAIGRRLHLGVKTIEGHIAAIFAKLGLESAPDDNRRVLAVLAWIQSAA</sequence>
<dbReference type="PANTHER" id="PTHR43214">
    <property type="entry name" value="TWO-COMPONENT RESPONSE REGULATOR"/>
    <property type="match status" value="1"/>
</dbReference>
<reference evidence="8" key="1">
    <citation type="submission" date="2021-01" db="EMBL/GenBank/DDBJ databases">
        <title>Whole genome shotgun sequence of Planobispora takensis NBRC 109077.</title>
        <authorList>
            <person name="Komaki H."/>
            <person name="Tamura T."/>
        </authorList>
    </citation>
    <scope>NUCLEOTIDE SEQUENCE</scope>
    <source>
        <strain evidence="8">NBRC 109077</strain>
    </source>
</reference>
<dbReference type="SUPFAM" id="SSF46894">
    <property type="entry name" value="C-terminal effector domain of the bipartite response regulators"/>
    <property type="match status" value="1"/>
</dbReference>
<dbReference type="CDD" id="cd06170">
    <property type="entry name" value="LuxR_C_like"/>
    <property type="match status" value="1"/>
</dbReference>
<dbReference type="GO" id="GO:0006355">
    <property type="term" value="P:regulation of DNA-templated transcription"/>
    <property type="evidence" value="ECO:0007669"/>
    <property type="project" value="InterPro"/>
</dbReference>
<dbReference type="SUPFAM" id="SSF52172">
    <property type="entry name" value="CheY-like"/>
    <property type="match status" value="1"/>
</dbReference>
<dbReference type="PROSITE" id="PS00622">
    <property type="entry name" value="HTH_LUXR_1"/>
    <property type="match status" value="1"/>
</dbReference>
<proteinExistence type="predicted"/>
<organism evidence="8 9">
    <name type="scientific">Planobispora takensis</name>
    <dbReference type="NCBI Taxonomy" id="1367882"/>
    <lineage>
        <taxon>Bacteria</taxon>
        <taxon>Bacillati</taxon>
        <taxon>Actinomycetota</taxon>
        <taxon>Actinomycetes</taxon>
        <taxon>Streptosporangiales</taxon>
        <taxon>Streptosporangiaceae</taxon>
        <taxon>Planobispora</taxon>
    </lineage>
</organism>
<evidence type="ECO:0000256" key="5">
    <source>
        <dbReference type="PROSITE-ProRule" id="PRU00169"/>
    </source>
</evidence>
<dbReference type="SMART" id="SM00448">
    <property type="entry name" value="REC"/>
    <property type="match status" value="1"/>
</dbReference>
<name>A0A8J3T1J7_9ACTN</name>
<dbReference type="AlphaFoldDB" id="A0A8J3T1J7"/>
<feature type="domain" description="Response regulatory" evidence="7">
    <location>
        <begin position="2"/>
        <end position="122"/>
    </location>
</feature>
<dbReference type="InterPro" id="IPR039420">
    <property type="entry name" value="WalR-like"/>
</dbReference>
<dbReference type="RefSeq" id="WP_203878653.1">
    <property type="nucleotide sequence ID" value="NZ_BOOK01000049.1"/>
</dbReference>
<protein>
    <submittedName>
        <fullName evidence="8">DNA-binding response regulator</fullName>
    </submittedName>
</protein>
<comment type="caution">
    <text evidence="8">The sequence shown here is derived from an EMBL/GenBank/DDBJ whole genome shotgun (WGS) entry which is preliminary data.</text>
</comment>
<evidence type="ECO:0000259" key="6">
    <source>
        <dbReference type="PROSITE" id="PS50043"/>
    </source>
</evidence>
<dbReference type="PANTHER" id="PTHR43214:SF24">
    <property type="entry name" value="TRANSCRIPTIONAL REGULATORY PROTEIN NARL-RELATED"/>
    <property type="match status" value="1"/>
</dbReference>
<dbReference type="Pfam" id="PF00072">
    <property type="entry name" value="Response_reg"/>
    <property type="match status" value="1"/>
</dbReference>
<dbReference type="InterPro" id="IPR011006">
    <property type="entry name" value="CheY-like_superfamily"/>
</dbReference>
<feature type="domain" description="HTH luxR-type" evidence="6">
    <location>
        <begin position="144"/>
        <end position="214"/>
    </location>
</feature>
<dbReference type="PROSITE" id="PS50043">
    <property type="entry name" value="HTH_LUXR_2"/>
    <property type="match status" value="1"/>
</dbReference>
<dbReference type="InterPro" id="IPR001789">
    <property type="entry name" value="Sig_transdc_resp-reg_receiver"/>
</dbReference>
<keyword evidence="4" id="KW-0804">Transcription</keyword>
<dbReference type="InterPro" id="IPR000792">
    <property type="entry name" value="Tscrpt_reg_LuxR_C"/>
</dbReference>
<evidence type="ECO:0000256" key="1">
    <source>
        <dbReference type="ARBA" id="ARBA00022553"/>
    </source>
</evidence>
<dbReference type="GO" id="GO:0003677">
    <property type="term" value="F:DNA binding"/>
    <property type="evidence" value="ECO:0007669"/>
    <property type="project" value="UniProtKB-KW"/>
</dbReference>
<keyword evidence="9" id="KW-1185">Reference proteome</keyword>
<keyword evidence="1 5" id="KW-0597">Phosphoprotein</keyword>
<keyword evidence="3 8" id="KW-0238">DNA-binding</keyword>
<dbReference type="SMART" id="SM00421">
    <property type="entry name" value="HTH_LUXR"/>
    <property type="match status" value="1"/>
</dbReference>
<dbReference type="Proteomes" id="UP000634476">
    <property type="component" value="Unassembled WGS sequence"/>
</dbReference>